<evidence type="ECO:0000313" key="4">
    <source>
        <dbReference type="Proteomes" id="UP001187343"/>
    </source>
</evidence>
<dbReference type="EMBL" id="JAUYZG010000002">
    <property type="protein sequence ID" value="KAK2913514.1"/>
    <property type="molecule type" value="Genomic_DNA"/>
</dbReference>
<dbReference type="Proteomes" id="UP001187343">
    <property type="component" value="Unassembled WGS sequence"/>
</dbReference>
<protein>
    <submittedName>
        <fullName evidence="3">Uncharacterized protein</fullName>
    </submittedName>
</protein>
<evidence type="ECO:0000313" key="3">
    <source>
        <dbReference type="EMBL" id="KAK2913514.1"/>
    </source>
</evidence>
<sequence length="154" mass="17548">MWPVLVLHFVLITRFKINVLTCEVDLSHSLEKITDLTTVTLNRRGSKQNNCMTKTEGKSLMMTEIAKAQTDSVVSSVESMLADAVRIQTQCKERSAELAAAAVELHEETQSLREQCEATQLDMARLRRTLDELLDTKHAYEARERQTRKLSKQL</sequence>
<evidence type="ECO:0000256" key="1">
    <source>
        <dbReference type="SAM" id="Coils"/>
    </source>
</evidence>
<evidence type="ECO:0000256" key="2">
    <source>
        <dbReference type="SAM" id="SignalP"/>
    </source>
</evidence>
<comment type="caution">
    <text evidence="3">The sequence shown here is derived from an EMBL/GenBank/DDBJ whole genome shotgun (WGS) entry which is preliminary data.</text>
</comment>
<proteinExistence type="predicted"/>
<dbReference type="AlphaFoldDB" id="A0AA88QH40"/>
<name>A0AA88QH40_9TELE</name>
<accession>A0AA88QH40</accession>
<keyword evidence="2" id="KW-0732">Signal</keyword>
<keyword evidence="1" id="KW-0175">Coiled coil</keyword>
<reference evidence="3" key="1">
    <citation type="submission" date="2023-08" db="EMBL/GenBank/DDBJ databases">
        <title>Chromosome-level Genome Assembly of mud carp (Cirrhinus molitorella).</title>
        <authorList>
            <person name="Liu H."/>
        </authorList>
    </citation>
    <scope>NUCLEOTIDE SEQUENCE</scope>
    <source>
        <strain evidence="3">Prfri</strain>
        <tissue evidence="3">Muscle</tissue>
    </source>
</reference>
<feature type="coiled-coil region" evidence="1">
    <location>
        <begin position="109"/>
        <end position="143"/>
    </location>
</feature>
<feature type="signal peptide" evidence="2">
    <location>
        <begin position="1"/>
        <end position="21"/>
    </location>
</feature>
<keyword evidence="4" id="KW-1185">Reference proteome</keyword>
<gene>
    <name evidence="3" type="ORF">Q8A67_001913</name>
</gene>
<feature type="chain" id="PRO_5041733950" evidence="2">
    <location>
        <begin position="22"/>
        <end position="154"/>
    </location>
</feature>
<organism evidence="3 4">
    <name type="scientific">Cirrhinus molitorella</name>
    <name type="common">mud carp</name>
    <dbReference type="NCBI Taxonomy" id="172907"/>
    <lineage>
        <taxon>Eukaryota</taxon>
        <taxon>Metazoa</taxon>
        <taxon>Chordata</taxon>
        <taxon>Craniata</taxon>
        <taxon>Vertebrata</taxon>
        <taxon>Euteleostomi</taxon>
        <taxon>Actinopterygii</taxon>
        <taxon>Neopterygii</taxon>
        <taxon>Teleostei</taxon>
        <taxon>Ostariophysi</taxon>
        <taxon>Cypriniformes</taxon>
        <taxon>Cyprinidae</taxon>
        <taxon>Labeoninae</taxon>
        <taxon>Labeonini</taxon>
        <taxon>Cirrhinus</taxon>
    </lineage>
</organism>